<dbReference type="Gene3D" id="3.90.1480.10">
    <property type="entry name" value="Alpha-2,3-sialyltransferase"/>
    <property type="match status" value="1"/>
</dbReference>
<organism evidence="2 3">
    <name type="scientific">Sulfurihydrogenibium yellowstonense SS-5</name>
    <dbReference type="NCBI Taxonomy" id="432331"/>
    <lineage>
        <taxon>Bacteria</taxon>
        <taxon>Pseudomonadati</taxon>
        <taxon>Aquificota</taxon>
        <taxon>Aquificia</taxon>
        <taxon>Aquificales</taxon>
        <taxon>Hydrogenothermaceae</taxon>
        <taxon>Sulfurihydrogenibium</taxon>
    </lineage>
</organism>
<name>C4FIS2_9AQUI</name>
<gene>
    <name evidence="2" type="ORF">SULYE_0462</name>
</gene>
<comment type="caution">
    <text evidence="2">The sequence shown here is derived from an EMBL/GenBank/DDBJ whole genome shotgun (WGS) entry which is preliminary data.</text>
</comment>
<proteinExistence type="predicted"/>
<keyword evidence="1" id="KW-0175">Coiled coil</keyword>
<dbReference type="RefSeq" id="WP_007546035.1">
    <property type="nucleotide sequence ID" value="NZ_ABZS01000030.1"/>
</dbReference>
<protein>
    <recommendedName>
        <fullName evidence="4">DUF115 domain-containing protein</fullName>
    </recommendedName>
</protein>
<keyword evidence="3" id="KW-1185">Reference proteome</keyword>
<accession>C4FIS2</accession>
<feature type="coiled-coil region" evidence="1">
    <location>
        <begin position="52"/>
        <end position="79"/>
    </location>
</feature>
<evidence type="ECO:0000256" key="1">
    <source>
        <dbReference type="SAM" id="Coils"/>
    </source>
</evidence>
<evidence type="ECO:0000313" key="3">
    <source>
        <dbReference type="Proteomes" id="UP000005540"/>
    </source>
</evidence>
<dbReference type="EMBL" id="ABZS01000030">
    <property type="protein sequence ID" value="EEP61038.1"/>
    <property type="molecule type" value="Genomic_DNA"/>
</dbReference>
<reference evidence="2 3" key="1">
    <citation type="submission" date="2009-04" db="EMBL/GenBank/DDBJ databases">
        <authorList>
            <person name="Reysenbach A.-L."/>
            <person name="Heidelberg J.F."/>
            <person name="Nelson W.C."/>
        </authorList>
    </citation>
    <scope>NUCLEOTIDE SEQUENCE [LARGE SCALE GENOMIC DNA]</scope>
    <source>
        <strain evidence="2 3">SS-5</strain>
    </source>
</reference>
<evidence type="ECO:0000313" key="2">
    <source>
        <dbReference type="EMBL" id="EEP61038.1"/>
    </source>
</evidence>
<dbReference type="Proteomes" id="UP000005540">
    <property type="component" value="Unassembled WGS sequence"/>
</dbReference>
<evidence type="ECO:0008006" key="4">
    <source>
        <dbReference type="Google" id="ProtNLM"/>
    </source>
</evidence>
<dbReference type="AlphaFoldDB" id="C4FIS2"/>
<sequence>SLKKLDFFKVKKYQEEGFKIFCVNSFIGDGTGLTFVPDYYVLSDPAFFGFFNELYENLGKEADKRIKEIKNNINALKNNKDIKLFVPIQYHRKLDMDNEIFYFNDIEYRWFNKNVSNIIYPRAYLSMTAYKALAIACFMGFKKIYISGFDNDYFKNITVDIENNLYYTNMHFKEQGDSKIRKVTHSEASNIAELLLGFSLLFEDLYGFPKDRIINLDKESLVDAFSKKHDLDVYK</sequence>
<feature type="non-terminal residue" evidence="2">
    <location>
        <position position="1"/>
    </location>
</feature>